<name>A0A1A9WFB4_9MUSC</name>
<keyword evidence="3" id="KW-1185">Reference proteome</keyword>
<dbReference type="PANTHER" id="PTHR20987">
    <property type="entry name" value="CHITIN-BINDING TYPE-2 DOMAIN-CONTAINING PROTEIN-RELATED"/>
    <property type="match status" value="1"/>
</dbReference>
<dbReference type="EnsemblMetazoa" id="GBRI017597-RA">
    <property type="protein sequence ID" value="GBRI017597-PA"/>
    <property type="gene ID" value="GBRI017597"/>
</dbReference>
<keyword evidence="1" id="KW-0732">Signal</keyword>
<dbReference type="PANTHER" id="PTHR20987:SF0">
    <property type="entry name" value="CHITIN-BINDING TYPE-2 DOMAIN-CONTAINING PROTEIN-RELATED"/>
    <property type="match status" value="1"/>
</dbReference>
<accession>A0A1A9WFB4</accession>
<dbReference type="Proteomes" id="UP000091820">
    <property type="component" value="Unassembled WGS sequence"/>
</dbReference>
<feature type="chain" id="PRO_5008400307" description="Chitin-binding type-2 domain-containing protein" evidence="1">
    <location>
        <begin position="21"/>
        <end position="99"/>
    </location>
</feature>
<reference evidence="3" key="1">
    <citation type="submission" date="2014-03" db="EMBL/GenBank/DDBJ databases">
        <authorList>
            <person name="Aksoy S."/>
            <person name="Warren W."/>
            <person name="Wilson R.K."/>
        </authorList>
    </citation>
    <scope>NUCLEOTIDE SEQUENCE [LARGE SCALE GENOMIC DNA]</scope>
    <source>
        <strain evidence="3">IAEA</strain>
    </source>
</reference>
<sequence length="99" mass="11600">MNKKIIYLGVLLSIFVYTLAAEDCNPESDGKPICSERNNDMRFRNYWDPTKYWSCNDLKAVSNSCQPSKLYDDKLQDCINWYEWVWSNPCPELSAGEIF</sequence>
<organism evidence="2 3">
    <name type="scientific">Glossina brevipalpis</name>
    <dbReference type="NCBI Taxonomy" id="37001"/>
    <lineage>
        <taxon>Eukaryota</taxon>
        <taxon>Metazoa</taxon>
        <taxon>Ecdysozoa</taxon>
        <taxon>Arthropoda</taxon>
        <taxon>Hexapoda</taxon>
        <taxon>Insecta</taxon>
        <taxon>Pterygota</taxon>
        <taxon>Neoptera</taxon>
        <taxon>Endopterygota</taxon>
        <taxon>Diptera</taxon>
        <taxon>Brachycera</taxon>
        <taxon>Muscomorpha</taxon>
        <taxon>Hippoboscoidea</taxon>
        <taxon>Glossinidae</taxon>
        <taxon>Glossina</taxon>
    </lineage>
</organism>
<evidence type="ECO:0000256" key="1">
    <source>
        <dbReference type="SAM" id="SignalP"/>
    </source>
</evidence>
<dbReference type="SUPFAM" id="SSF57625">
    <property type="entry name" value="Invertebrate chitin-binding proteins"/>
    <property type="match status" value="1"/>
</dbReference>
<evidence type="ECO:0000313" key="3">
    <source>
        <dbReference type="Proteomes" id="UP000091820"/>
    </source>
</evidence>
<dbReference type="GO" id="GO:0008061">
    <property type="term" value="F:chitin binding"/>
    <property type="evidence" value="ECO:0007669"/>
    <property type="project" value="InterPro"/>
</dbReference>
<dbReference type="VEuPathDB" id="VectorBase:GBRI017597"/>
<proteinExistence type="predicted"/>
<reference evidence="2" key="2">
    <citation type="submission" date="2020-05" db="UniProtKB">
        <authorList>
            <consortium name="EnsemblMetazoa"/>
        </authorList>
    </citation>
    <scope>IDENTIFICATION</scope>
    <source>
        <strain evidence="2">IAEA</strain>
    </source>
</reference>
<evidence type="ECO:0000313" key="2">
    <source>
        <dbReference type="EnsemblMetazoa" id="GBRI017597-PA"/>
    </source>
</evidence>
<dbReference type="AlphaFoldDB" id="A0A1A9WFB4"/>
<evidence type="ECO:0008006" key="4">
    <source>
        <dbReference type="Google" id="ProtNLM"/>
    </source>
</evidence>
<dbReference type="InterPro" id="IPR036508">
    <property type="entry name" value="Chitin-bd_dom_sf"/>
</dbReference>
<feature type="signal peptide" evidence="1">
    <location>
        <begin position="1"/>
        <end position="20"/>
    </location>
</feature>
<protein>
    <recommendedName>
        <fullName evidence="4">Chitin-binding type-2 domain-containing protein</fullName>
    </recommendedName>
</protein>